<dbReference type="GO" id="GO:0000155">
    <property type="term" value="F:phosphorelay sensor kinase activity"/>
    <property type="evidence" value="ECO:0007669"/>
    <property type="project" value="InterPro"/>
</dbReference>
<feature type="domain" description="PAS" evidence="10">
    <location>
        <begin position="431"/>
        <end position="503"/>
    </location>
</feature>
<dbReference type="SUPFAM" id="SSF47384">
    <property type="entry name" value="Homodimeric domain of signal transducing histidine kinase"/>
    <property type="match status" value="1"/>
</dbReference>
<dbReference type="InterPro" id="IPR036890">
    <property type="entry name" value="HATPase_C_sf"/>
</dbReference>
<dbReference type="PANTHER" id="PTHR43065">
    <property type="entry name" value="SENSOR HISTIDINE KINASE"/>
    <property type="match status" value="1"/>
</dbReference>
<protein>
    <submittedName>
        <fullName evidence="12">Blue-light-activated protein</fullName>
    </submittedName>
</protein>
<feature type="transmembrane region" description="Helical" evidence="7">
    <location>
        <begin position="157"/>
        <end position="177"/>
    </location>
</feature>
<dbReference type="Pfam" id="PF08448">
    <property type="entry name" value="PAS_4"/>
    <property type="match status" value="1"/>
</dbReference>
<dbReference type="InterPro" id="IPR011006">
    <property type="entry name" value="CheY-like_superfamily"/>
</dbReference>
<dbReference type="InterPro" id="IPR001789">
    <property type="entry name" value="Sig_transdc_resp-reg_receiver"/>
</dbReference>
<dbReference type="InterPro" id="IPR003594">
    <property type="entry name" value="HATPase_dom"/>
</dbReference>
<dbReference type="SUPFAM" id="SSF52172">
    <property type="entry name" value="CheY-like"/>
    <property type="match status" value="1"/>
</dbReference>
<keyword evidence="3" id="KW-0597">Phosphoprotein</keyword>
<dbReference type="InterPro" id="IPR013655">
    <property type="entry name" value="PAS_fold_3"/>
</dbReference>
<feature type="domain" description="Histidine kinase" evidence="8">
    <location>
        <begin position="577"/>
        <end position="802"/>
    </location>
</feature>
<feature type="transmembrane region" description="Helical" evidence="7">
    <location>
        <begin position="117"/>
        <end position="145"/>
    </location>
</feature>
<dbReference type="PROSITE" id="PS50113">
    <property type="entry name" value="PAC"/>
    <property type="match status" value="1"/>
</dbReference>
<dbReference type="InterPro" id="IPR005467">
    <property type="entry name" value="His_kinase_dom"/>
</dbReference>
<gene>
    <name evidence="12" type="ORF">GALL_54050</name>
</gene>
<feature type="domain" description="Response regulatory" evidence="9">
    <location>
        <begin position="823"/>
        <end position="939"/>
    </location>
</feature>
<dbReference type="SUPFAM" id="SSF55785">
    <property type="entry name" value="PYP-like sensor domain (PAS domain)"/>
    <property type="match status" value="2"/>
</dbReference>
<feature type="transmembrane region" description="Helical" evidence="7">
    <location>
        <begin position="86"/>
        <end position="105"/>
    </location>
</feature>
<dbReference type="SMART" id="SM00086">
    <property type="entry name" value="PAC"/>
    <property type="match status" value="2"/>
</dbReference>
<feature type="transmembrane region" description="Helical" evidence="7">
    <location>
        <begin position="270"/>
        <end position="292"/>
    </location>
</feature>
<evidence type="ECO:0000256" key="6">
    <source>
        <dbReference type="ARBA" id="ARBA00023136"/>
    </source>
</evidence>
<dbReference type="PROSITE" id="PS50109">
    <property type="entry name" value="HIS_KIN"/>
    <property type="match status" value="1"/>
</dbReference>
<dbReference type="NCBIfam" id="TIGR00229">
    <property type="entry name" value="sensory_box"/>
    <property type="match status" value="1"/>
</dbReference>
<organism evidence="12">
    <name type="scientific">mine drainage metagenome</name>
    <dbReference type="NCBI Taxonomy" id="410659"/>
    <lineage>
        <taxon>unclassified sequences</taxon>
        <taxon>metagenomes</taxon>
        <taxon>ecological metagenomes</taxon>
    </lineage>
</organism>
<dbReference type="EMBL" id="MLJW01000014">
    <property type="protein sequence ID" value="OIR13586.1"/>
    <property type="molecule type" value="Genomic_DNA"/>
</dbReference>
<dbReference type="Pfam" id="PF05231">
    <property type="entry name" value="MASE1"/>
    <property type="match status" value="1"/>
</dbReference>
<evidence type="ECO:0000256" key="7">
    <source>
        <dbReference type="SAM" id="Phobius"/>
    </source>
</evidence>
<reference evidence="12" key="1">
    <citation type="submission" date="2016-10" db="EMBL/GenBank/DDBJ databases">
        <title>Sequence of Gallionella enrichment culture.</title>
        <authorList>
            <person name="Poehlein A."/>
            <person name="Muehling M."/>
            <person name="Daniel R."/>
        </authorList>
    </citation>
    <scope>NUCLEOTIDE SEQUENCE</scope>
</reference>
<evidence type="ECO:0000259" key="10">
    <source>
        <dbReference type="PROSITE" id="PS50112"/>
    </source>
</evidence>
<dbReference type="InterPro" id="IPR013656">
    <property type="entry name" value="PAS_4"/>
</dbReference>
<dbReference type="PRINTS" id="PR00344">
    <property type="entry name" value="BCTRLSENSOR"/>
</dbReference>
<dbReference type="SMART" id="SM00388">
    <property type="entry name" value="HisKA"/>
    <property type="match status" value="1"/>
</dbReference>
<proteinExistence type="predicted"/>
<evidence type="ECO:0000256" key="3">
    <source>
        <dbReference type="ARBA" id="ARBA00022553"/>
    </source>
</evidence>
<dbReference type="Pfam" id="PF08447">
    <property type="entry name" value="PAS_3"/>
    <property type="match status" value="1"/>
</dbReference>
<dbReference type="PROSITE" id="PS50110">
    <property type="entry name" value="RESPONSE_REGULATORY"/>
    <property type="match status" value="1"/>
</dbReference>
<keyword evidence="2" id="KW-1003">Cell membrane</keyword>
<dbReference type="SMART" id="SM00091">
    <property type="entry name" value="PAS"/>
    <property type="match status" value="2"/>
</dbReference>
<dbReference type="InterPro" id="IPR004358">
    <property type="entry name" value="Sig_transdc_His_kin-like_C"/>
</dbReference>
<dbReference type="InterPro" id="IPR007895">
    <property type="entry name" value="MASE1"/>
</dbReference>
<keyword evidence="6 7" id="KW-0472">Membrane</keyword>
<dbReference type="Gene3D" id="3.30.565.10">
    <property type="entry name" value="Histidine kinase-like ATPase, C-terminal domain"/>
    <property type="match status" value="1"/>
</dbReference>
<dbReference type="PROSITE" id="PS50112">
    <property type="entry name" value="PAS"/>
    <property type="match status" value="1"/>
</dbReference>
<dbReference type="AlphaFoldDB" id="A0A1J5SYC8"/>
<dbReference type="InterPro" id="IPR001610">
    <property type="entry name" value="PAC"/>
</dbReference>
<comment type="subcellular location">
    <subcellularLocation>
        <location evidence="1">Cell membrane</location>
        <topology evidence="1">Multi-pass membrane protein</topology>
    </subcellularLocation>
</comment>
<evidence type="ECO:0000259" key="11">
    <source>
        <dbReference type="PROSITE" id="PS50113"/>
    </source>
</evidence>
<accession>A0A1J5SYC8</accession>
<dbReference type="InterPro" id="IPR036097">
    <property type="entry name" value="HisK_dim/P_sf"/>
</dbReference>
<dbReference type="InterPro" id="IPR000014">
    <property type="entry name" value="PAS"/>
</dbReference>
<dbReference type="SUPFAM" id="SSF55874">
    <property type="entry name" value="ATPase domain of HSP90 chaperone/DNA topoisomerase II/histidine kinase"/>
    <property type="match status" value="1"/>
</dbReference>
<keyword evidence="5 7" id="KW-1133">Transmembrane helix</keyword>
<dbReference type="InterPro" id="IPR000700">
    <property type="entry name" value="PAS-assoc_C"/>
</dbReference>
<feature type="transmembrane region" description="Helical" evidence="7">
    <location>
        <begin position="38"/>
        <end position="55"/>
    </location>
</feature>
<dbReference type="Gene3D" id="1.10.287.130">
    <property type="match status" value="1"/>
</dbReference>
<dbReference type="CDD" id="cd00130">
    <property type="entry name" value="PAS"/>
    <property type="match status" value="2"/>
</dbReference>
<dbReference type="Gene3D" id="3.40.50.2300">
    <property type="match status" value="1"/>
</dbReference>
<name>A0A1J5SYC8_9ZZZZ</name>
<evidence type="ECO:0000256" key="5">
    <source>
        <dbReference type="ARBA" id="ARBA00022989"/>
    </source>
</evidence>
<evidence type="ECO:0000313" key="12">
    <source>
        <dbReference type="EMBL" id="OIR13586.1"/>
    </source>
</evidence>
<sequence length="944" mass="102337">MTGTKQRPTPQVVACVVYVLLHLAADASATFFQVAPGISLWYPPAGLALSLLLLLGIRYAPIVFAANVASALLTSGFHVWWAPFLFPLLITLNYSGAAWLMTRYGSGGLMPDSRDRAFTFASIILGAPALLAFVGTGVLIPLGYASASDLIHSSLRWWIGDVSGLLTVVPLALVFAGPLINPEARARRVPWLRTLREVSLFGVEMLVLLACLGLVFEFGPLRNYNAFYLCFLPLIWICIRHGLPGATIATLLVTMGGMIGMHITGSTTYLIINFLLFQLAVAVVGLGLGTAVTRRSEAERELAASESRFERVIDGAQLGLWDWNIARNRVSFNARWSAITGLPASGPTSDFAGWASLVHPMDRDRFSAALHEHLEGRSALIEVAYRIRTRDNHVRWMIARGSTVARDANGRPLLVSGTHTDITETRLAEAETHRLLNIIEANTDFIATADTAGELLYANASLRSLLAQLGARTTADRRLSELFAPRSARILQAEAMPAAAESGFWHGELILVGAAGKDLPVSIVLLPHREAESDGVTFSLIMRDISRQRQAEAERIEGERKMLQVQKLESIGVLAGGIAHDFNNLLTAIMGNASLARLDLPENIQANAALTQIEGAAERAAELCQQMLAYAGRSPLAFSTVNLSDLIDQTTQLLQISLHKNTTLDLRLQRPVASVKADATQLRQIIMNLVINASEAIGERVGRILVRTESRYFDQPELRANFEDQDVPAGDYVLVEVEDNGSGMPAEIRQHIFEPFFTTKFTGRGLGLAAVLGIVKAHRGAIQVSSESGQGTVFRVIIPAYGANASTPPATASRPAAAMRQGLVLVVDDEESVRAVVARTLESLGFRPIVASDGVEGVECVTRDLKALSFVLLDLVMPRMDGHDAFTAIRRIAPDLPVILMSGFSEKLSLERFADAKPTAFISKPFARDALTRCLERAGLPKAS</sequence>
<dbReference type="Pfam" id="PF00072">
    <property type="entry name" value="Response_reg"/>
    <property type="match status" value="1"/>
</dbReference>
<feature type="domain" description="PAC" evidence="11">
    <location>
        <begin position="381"/>
        <end position="434"/>
    </location>
</feature>
<dbReference type="CDD" id="cd17546">
    <property type="entry name" value="REC_hyHK_CKI1_RcsC-like"/>
    <property type="match status" value="1"/>
</dbReference>
<dbReference type="SMART" id="SM00387">
    <property type="entry name" value="HATPase_c"/>
    <property type="match status" value="1"/>
</dbReference>
<dbReference type="InterPro" id="IPR035965">
    <property type="entry name" value="PAS-like_dom_sf"/>
</dbReference>
<dbReference type="InterPro" id="IPR003661">
    <property type="entry name" value="HisK_dim/P_dom"/>
</dbReference>
<keyword evidence="4 7" id="KW-0812">Transmembrane</keyword>
<feature type="transmembrane region" description="Helical" evidence="7">
    <location>
        <begin position="12"/>
        <end position="32"/>
    </location>
</feature>
<feature type="transmembrane region" description="Helical" evidence="7">
    <location>
        <begin position="198"/>
        <end position="216"/>
    </location>
</feature>
<evidence type="ECO:0000256" key="1">
    <source>
        <dbReference type="ARBA" id="ARBA00004651"/>
    </source>
</evidence>
<dbReference type="PANTHER" id="PTHR43065:SF42">
    <property type="entry name" value="TWO-COMPONENT SENSOR PPRA"/>
    <property type="match status" value="1"/>
</dbReference>
<feature type="transmembrane region" description="Helical" evidence="7">
    <location>
        <begin position="246"/>
        <end position="264"/>
    </location>
</feature>
<dbReference type="GO" id="GO:0005886">
    <property type="term" value="C:plasma membrane"/>
    <property type="evidence" value="ECO:0007669"/>
    <property type="project" value="UniProtKB-SubCell"/>
</dbReference>
<comment type="caution">
    <text evidence="12">The sequence shown here is derived from an EMBL/GenBank/DDBJ whole genome shotgun (WGS) entry which is preliminary data.</text>
</comment>
<dbReference type="Gene3D" id="3.30.450.20">
    <property type="entry name" value="PAS domain"/>
    <property type="match status" value="2"/>
</dbReference>
<evidence type="ECO:0000256" key="4">
    <source>
        <dbReference type="ARBA" id="ARBA00022692"/>
    </source>
</evidence>
<dbReference type="Pfam" id="PF02518">
    <property type="entry name" value="HATPase_c"/>
    <property type="match status" value="1"/>
</dbReference>
<dbReference type="SMART" id="SM00448">
    <property type="entry name" value="REC"/>
    <property type="match status" value="1"/>
</dbReference>
<evidence type="ECO:0000259" key="8">
    <source>
        <dbReference type="PROSITE" id="PS50109"/>
    </source>
</evidence>
<evidence type="ECO:0000259" key="9">
    <source>
        <dbReference type="PROSITE" id="PS50110"/>
    </source>
</evidence>
<feature type="transmembrane region" description="Helical" evidence="7">
    <location>
        <begin position="62"/>
        <end position="80"/>
    </location>
</feature>
<dbReference type="CDD" id="cd00082">
    <property type="entry name" value="HisKA"/>
    <property type="match status" value="1"/>
</dbReference>
<evidence type="ECO:0000256" key="2">
    <source>
        <dbReference type="ARBA" id="ARBA00022475"/>
    </source>
</evidence>